<dbReference type="GO" id="GO:0009113">
    <property type="term" value="P:purine nucleobase biosynthetic process"/>
    <property type="evidence" value="ECO:0007669"/>
    <property type="project" value="InterPro"/>
</dbReference>
<comment type="caution">
    <text evidence="17">The sequence shown here is derived from an EMBL/GenBank/DDBJ whole genome shotgun (WGS) entry which is preliminary data.</text>
</comment>
<evidence type="ECO:0000256" key="9">
    <source>
        <dbReference type="ARBA" id="ARBA00022840"/>
    </source>
</evidence>
<accession>A0A1G1KWE8</accession>
<dbReference type="FunFam" id="3.30.1490.20:FF:000006">
    <property type="entry name" value="phosphoribosylamine--glycine ligase, chloroplastic-like"/>
    <property type="match status" value="1"/>
</dbReference>
<dbReference type="InterPro" id="IPR011761">
    <property type="entry name" value="ATP-grasp"/>
</dbReference>
<dbReference type="InterPro" id="IPR013815">
    <property type="entry name" value="ATP_grasp_subdomain_1"/>
</dbReference>
<dbReference type="Gene3D" id="3.30.470.20">
    <property type="entry name" value="ATP-grasp fold, B domain"/>
    <property type="match status" value="1"/>
</dbReference>
<dbReference type="Gene3D" id="3.30.1490.20">
    <property type="entry name" value="ATP-grasp fold, A domain"/>
    <property type="match status" value="1"/>
</dbReference>
<dbReference type="AlphaFoldDB" id="A0A1G1KWE8"/>
<dbReference type="InterPro" id="IPR020559">
    <property type="entry name" value="PRibGlycinamide_synth_CS"/>
</dbReference>
<organism evidence="17 18">
    <name type="scientific">Candidatus Danuiimicrobium aquiferis</name>
    <dbReference type="NCBI Taxonomy" id="1801832"/>
    <lineage>
        <taxon>Bacteria</taxon>
        <taxon>Pseudomonadati</taxon>
        <taxon>Candidatus Omnitrophota</taxon>
        <taxon>Candidatus Danuiimicrobium</taxon>
    </lineage>
</organism>
<dbReference type="SUPFAM" id="SSF51246">
    <property type="entry name" value="Rudiment single hybrid motif"/>
    <property type="match status" value="1"/>
</dbReference>
<dbReference type="Pfam" id="PF02844">
    <property type="entry name" value="GARS_N"/>
    <property type="match status" value="1"/>
</dbReference>
<sequence>MKVLVIGSGGREHALVWKIKQSPLVEKIYVAPGNAGISQIAECVNINIDQYDRMIQFAESNHIDLTVVGPEKPLADGIVNRFRAKKLKIFGPVQEAAQLEGSKVFSKRIMAEAHVPTAVFEVFNSVDQAEKFICKKNPPFVIKADGLAAGKGVVISETREDANKTVRNIIQDRMFGESGKQIVIEEFLRGDELSVLLLTDGETIIPLASSQDHKRAYDNDEGPNTGGMGAYSPCSFVTDKDLKSIVEKTARPTIETLKRKGIIYQGLLYVGIMMTANGPYVLEYNVRFGDPETEAVLPRMKSDIVPVMVEIAEGKLKTKKLEWDSRVCMTVVLASEGYPGDYPKDREVKGLSEIKDDQVSVFHAGTSFNPAGQMVTSGGRILAVSSLGIDHQEAYDRVYRSISKIKIEGAFYRKDIGKRVFEKTKAR</sequence>
<keyword evidence="5 14" id="KW-0436">Ligase</keyword>
<dbReference type="FunFam" id="3.90.600.10:FF:000001">
    <property type="entry name" value="Trifunctional purine biosynthetic protein adenosine-3"/>
    <property type="match status" value="1"/>
</dbReference>
<dbReference type="FunFam" id="3.40.50.20:FF:000006">
    <property type="entry name" value="Phosphoribosylamine--glycine ligase, chloroplastic"/>
    <property type="match status" value="1"/>
</dbReference>
<comment type="cofactor">
    <cofactor evidence="2">
        <name>Mg(2+)</name>
        <dbReference type="ChEBI" id="CHEBI:18420"/>
    </cofactor>
</comment>
<name>A0A1G1KWE8_9BACT</name>
<evidence type="ECO:0000256" key="2">
    <source>
        <dbReference type="ARBA" id="ARBA00001946"/>
    </source>
</evidence>
<dbReference type="NCBIfam" id="TIGR00877">
    <property type="entry name" value="purD"/>
    <property type="match status" value="1"/>
</dbReference>
<evidence type="ECO:0000256" key="8">
    <source>
        <dbReference type="ARBA" id="ARBA00022755"/>
    </source>
</evidence>
<evidence type="ECO:0000256" key="1">
    <source>
        <dbReference type="ARBA" id="ARBA00001936"/>
    </source>
</evidence>
<evidence type="ECO:0000256" key="13">
    <source>
        <dbReference type="ARBA" id="ARBA00042864"/>
    </source>
</evidence>
<keyword evidence="10" id="KW-0464">Manganese</keyword>
<dbReference type="InterPro" id="IPR037123">
    <property type="entry name" value="PRibGlycinamide_synth_C_sf"/>
</dbReference>
<feature type="domain" description="ATP-grasp" evidence="16">
    <location>
        <begin position="107"/>
        <end position="313"/>
    </location>
</feature>
<reference evidence="17 18" key="1">
    <citation type="journal article" date="2016" name="Nat. Commun.">
        <title>Thousands of microbial genomes shed light on interconnected biogeochemical processes in an aquifer system.</title>
        <authorList>
            <person name="Anantharaman K."/>
            <person name="Brown C.T."/>
            <person name="Hug L.A."/>
            <person name="Sharon I."/>
            <person name="Castelle C.J."/>
            <person name="Probst A.J."/>
            <person name="Thomas B.C."/>
            <person name="Singh A."/>
            <person name="Wilkins M.J."/>
            <person name="Karaoz U."/>
            <person name="Brodie E.L."/>
            <person name="Williams K.H."/>
            <person name="Hubbard S.S."/>
            <person name="Banfield J.F."/>
        </authorList>
    </citation>
    <scope>NUCLEOTIDE SEQUENCE [LARGE SCALE GENOMIC DNA]</scope>
</reference>
<dbReference type="PANTHER" id="PTHR43472">
    <property type="entry name" value="PHOSPHORIBOSYLAMINE--GLYCINE LIGASE"/>
    <property type="match status" value="1"/>
</dbReference>
<proteinExistence type="inferred from homology"/>
<evidence type="ECO:0000256" key="4">
    <source>
        <dbReference type="ARBA" id="ARBA00013255"/>
    </source>
</evidence>
<dbReference type="PANTHER" id="PTHR43472:SF1">
    <property type="entry name" value="PHOSPHORIBOSYLAMINE--GLYCINE LIGASE, CHLOROPLASTIC"/>
    <property type="match status" value="1"/>
</dbReference>
<dbReference type="Pfam" id="PF02843">
    <property type="entry name" value="GARS_C"/>
    <property type="match status" value="1"/>
</dbReference>
<dbReference type="InterPro" id="IPR016185">
    <property type="entry name" value="PreATP-grasp_dom_sf"/>
</dbReference>
<evidence type="ECO:0000256" key="6">
    <source>
        <dbReference type="ARBA" id="ARBA00022723"/>
    </source>
</evidence>
<comment type="catalytic activity">
    <reaction evidence="14">
        <text>5-phospho-beta-D-ribosylamine + glycine + ATP = N(1)-(5-phospho-beta-D-ribosyl)glycinamide + ADP + phosphate + H(+)</text>
        <dbReference type="Rhea" id="RHEA:17453"/>
        <dbReference type="ChEBI" id="CHEBI:15378"/>
        <dbReference type="ChEBI" id="CHEBI:30616"/>
        <dbReference type="ChEBI" id="CHEBI:43474"/>
        <dbReference type="ChEBI" id="CHEBI:57305"/>
        <dbReference type="ChEBI" id="CHEBI:58681"/>
        <dbReference type="ChEBI" id="CHEBI:143788"/>
        <dbReference type="ChEBI" id="CHEBI:456216"/>
        <dbReference type="EC" id="6.3.4.13"/>
    </reaction>
</comment>
<dbReference type="InterPro" id="IPR000115">
    <property type="entry name" value="PRibGlycinamide_synth"/>
</dbReference>
<comment type="pathway">
    <text evidence="3 14">Purine metabolism; IMP biosynthesis via de novo pathway; N(1)-(5-phospho-D-ribosyl)glycinamide from 5-phospho-alpha-D-ribose 1-diphosphate: step 2/2.</text>
</comment>
<dbReference type="SUPFAM" id="SSF56059">
    <property type="entry name" value="Glutathione synthetase ATP-binding domain-like"/>
    <property type="match status" value="1"/>
</dbReference>
<evidence type="ECO:0000256" key="15">
    <source>
        <dbReference type="PROSITE-ProRule" id="PRU00409"/>
    </source>
</evidence>
<evidence type="ECO:0000256" key="14">
    <source>
        <dbReference type="HAMAP-Rule" id="MF_00138"/>
    </source>
</evidence>
<dbReference type="GO" id="GO:0005524">
    <property type="term" value="F:ATP binding"/>
    <property type="evidence" value="ECO:0007669"/>
    <property type="project" value="UniProtKB-UniRule"/>
</dbReference>
<dbReference type="InterPro" id="IPR011054">
    <property type="entry name" value="Rudment_hybrid_motif"/>
</dbReference>
<dbReference type="InterPro" id="IPR020561">
    <property type="entry name" value="PRibGlycinamid_synth_ATP-grasp"/>
</dbReference>
<keyword evidence="8 14" id="KW-0658">Purine biosynthesis</keyword>
<dbReference type="InterPro" id="IPR020562">
    <property type="entry name" value="PRibGlycinamide_synth_N"/>
</dbReference>
<gene>
    <name evidence="14" type="primary">purD</name>
    <name evidence="17" type="ORF">A3G33_08700</name>
</gene>
<evidence type="ECO:0000256" key="3">
    <source>
        <dbReference type="ARBA" id="ARBA00005174"/>
    </source>
</evidence>
<comment type="cofactor">
    <cofactor evidence="1">
        <name>Mn(2+)</name>
        <dbReference type="ChEBI" id="CHEBI:29035"/>
    </cofactor>
</comment>
<evidence type="ECO:0000259" key="16">
    <source>
        <dbReference type="PROSITE" id="PS50975"/>
    </source>
</evidence>
<keyword evidence="6" id="KW-0479">Metal-binding</keyword>
<protein>
    <recommendedName>
        <fullName evidence="4 14">Phosphoribosylamine--glycine ligase</fullName>
        <ecNumber evidence="4 14">6.3.4.13</ecNumber>
    </recommendedName>
    <alternativeName>
        <fullName evidence="14">GARS</fullName>
    </alternativeName>
    <alternativeName>
        <fullName evidence="12 14">Glycinamide ribonucleotide synthetase</fullName>
    </alternativeName>
    <alternativeName>
        <fullName evidence="13 14">Phosphoribosylglycinamide synthetase</fullName>
    </alternativeName>
</protein>
<dbReference type="HAMAP" id="MF_00138">
    <property type="entry name" value="GARS"/>
    <property type="match status" value="1"/>
</dbReference>
<dbReference type="Proteomes" id="UP000178187">
    <property type="component" value="Unassembled WGS sequence"/>
</dbReference>
<dbReference type="PROSITE" id="PS00184">
    <property type="entry name" value="GARS"/>
    <property type="match status" value="1"/>
</dbReference>
<evidence type="ECO:0000256" key="11">
    <source>
        <dbReference type="ARBA" id="ARBA00038345"/>
    </source>
</evidence>
<keyword evidence="9 15" id="KW-0067">ATP-binding</keyword>
<dbReference type="UniPathway" id="UPA00074">
    <property type="reaction ID" value="UER00125"/>
</dbReference>
<dbReference type="EMBL" id="MHFR01000043">
    <property type="protein sequence ID" value="OGW97243.1"/>
    <property type="molecule type" value="Genomic_DNA"/>
</dbReference>
<evidence type="ECO:0000313" key="17">
    <source>
        <dbReference type="EMBL" id="OGW97243.1"/>
    </source>
</evidence>
<dbReference type="Gene3D" id="3.90.600.10">
    <property type="entry name" value="Phosphoribosylglycinamide synthetase, C-terminal domain"/>
    <property type="match status" value="1"/>
</dbReference>
<evidence type="ECO:0000256" key="7">
    <source>
        <dbReference type="ARBA" id="ARBA00022741"/>
    </source>
</evidence>
<evidence type="ECO:0000313" key="18">
    <source>
        <dbReference type="Proteomes" id="UP000178187"/>
    </source>
</evidence>
<dbReference type="GO" id="GO:0006189">
    <property type="term" value="P:'de novo' IMP biosynthetic process"/>
    <property type="evidence" value="ECO:0007669"/>
    <property type="project" value="UniProtKB-UniRule"/>
</dbReference>
<dbReference type="InterPro" id="IPR020560">
    <property type="entry name" value="PRibGlycinamide_synth_C-dom"/>
</dbReference>
<evidence type="ECO:0000256" key="10">
    <source>
        <dbReference type="ARBA" id="ARBA00023211"/>
    </source>
</evidence>
<dbReference type="Gene3D" id="3.40.50.20">
    <property type="match status" value="1"/>
</dbReference>
<dbReference type="SUPFAM" id="SSF52440">
    <property type="entry name" value="PreATP-grasp domain"/>
    <property type="match status" value="1"/>
</dbReference>
<keyword evidence="7 15" id="KW-0547">Nucleotide-binding</keyword>
<comment type="similarity">
    <text evidence="11 14">Belongs to the GARS family.</text>
</comment>
<dbReference type="EC" id="6.3.4.13" evidence="4 14"/>
<dbReference type="Pfam" id="PF01071">
    <property type="entry name" value="GARS_A"/>
    <property type="match status" value="1"/>
</dbReference>
<dbReference type="GO" id="GO:0046872">
    <property type="term" value="F:metal ion binding"/>
    <property type="evidence" value="ECO:0007669"/>
    <property type="project" value="UniProtKB-KW"/>
</dbReference>
<dbReference type="SMART" id="SM01210">
    <property type="entry name" value="GARS_C"/>
    <property type="match status" value="1"/>
</dbReference>
<dbReference type="PROSITE" id="PS50975">
    <property type="entry name" value="ATP_GRASP"/>
    <property type="match status" value="1"/>
</dbReference>
<dbReference type="GO" id="GO:0004637">
    <property type="term" value="F:phosphoribosylamine-glycine ligase activity"/>
    <property type="evidence" value="ECO:0007669"/>
    <property type="project" value="UniProtKB-UniRule"/>
</dbReference>
<evidence type="ECO:0000256" key="12">
    <source>
        <dbReference type="ARBA" id="ARBA00042242"/>
    </source>
</evidence>
<dbReference type="SMART" id="SM01209">
    <property type="entry name" value="GARS_A"/>
    <property type="match status" value="1"/>
</dbReference>
<evidence type="ECO:0000256" key="5">
    <source>
        <dbReference type="ARBA" id="ARBA00022598"/>
    </source>
</evidence>